<keyword evidence="5" id="KW-0256">Endoplasmic reticulum</keyword>
<protein>
    <submittedName>
        <fullName evidence="9">Membrane protein, putative</fullName>
    </submittedName>
</protein>
<dbReference type="SUPFAM" id="SSF103481">
    <property type="entry name" value="Multidrug resistance efflux transporter EmrE"/>
    <property type="match status" value="1"/>
</dbReference>
<evidence type="ECO:0000256" key="2">
    <source>
        <dbReference type="ARBA" id="ARBA00010694"/>
    </source>
</evidence>
<evidence type="ECO:0000256" key="3">
    <source>
        <dbReference type="ARBA" id="ARBA00022448"/>
    </source>
</evidence>
<keyword evidence="6 8" id="KW-1133">Transmembrane helix</keyword>
<organism evidence="9">
    <name type="scientific">Theileria annulata</name>
    <dbReference type="NCBI Taxonomy" id="5874"/>
    <lineage>
        <taxon>Eukaryota</taxon>
        <taxon>Sar</taxon>
        <taxon>Alveolata</taxon>
        <taxon>Apicomplexa</taxon>
        <taxon>Aconoidasida</taxon>
        <taxon>Piroplasmida</taxon>
        <taxon>Theileriidae</taxon>
        <taxon>Theileria</taxon>
    </lineage>
</organism>
<evidence type="ECO:0000313" key="10">
    <source>
        <dbReference type="EMBL" id="SVP90421.1"/>
    </source>
</evidence>
<dbReference type="PANTHER" id="PTHR10778">
    <property type="entry name" value="SOLUTE CARRIER FAMILY 35 MEMBER B"/>
    <property type="match status" value="1"/>
</dbReference>
<evidence type="ECO:0000256" key="6">
    <source>
        <dbReference type="ARBA" id="ARBA00022989"/>
    </source>
</evidence>
<feature type="transmembrane region" description="Helical" evidence="8">
    <location>
        <begin position="218"/>
        <end position="239"/>
    </location>
</feature>
<dbReference type="InterPro" id="IPR013657">
    <property type="entry name" value="SCL35B1-4/HUT1"/>
</dbReference>
<dbReference type="GO" id="GO:0005789">
    <property type="term" value="C:endoplasmic reticulum membrane"/>
    <property type="evidence" value="ECO:0007669"/>
    <property type="project" value="UniProtKB-SubCell"/>
</dbReference>
<dbReference type="PANTHER" id="PTHR10778:SF10">
    <property type="entry name" value="SOLUTE CARRIER FAMILY 35 MEMBER B1"/>
    <property type="match status" value="1"/>
</dbReference>
<evidence type="ECO:0000256" key="4">
    <source>
        <dbReference type="ARBA" id="ARBA00022692"/>
    </source>
</evidence>
<comment type="subcellular location">
    <subcellularLocation>
        <location evidence="1">Endoplasmic reticulum membrane</location>
        <topology evidence="1">Multi-pass membrane protein</topology>
    </subcellularLocation>
</comment>
<comment type="similarity">
    <text evidence="2">Belongs to the nucleotide-sugar transporter family. SLC35B subfamily.</text>
</comment>
<dbReference type="EMBL" id="UIVS01000001">
    <property type="protein sequence ID" value="SVP90421.1"/>
    <property type="molecule type" value="Genomic_DNA"/>
</dbReference>
<feature type="transmembrane region" description="Helical" evidence="8">
    <location>
        <begin position="188"/>
        <end position="206"/>
    </location>
</feature>
<dbReference type="VEuPathDB" id="PiroplasmaDB:TA16525"/>
<dbReference type="Pfam" id="PF08449">
    <property type="entry name" value="UAA"/>
    <property type="match status" value="1"/>
</dbReference>
<feature type="transmembrane region" description="Helical" evidence="8">
    <location>
        <begin position="48"/>
        <end position="74"/>
    </location>
</feature>
<dbReference type="GO" id="GO:0000139">
    <property type="term" value="C:Golgi membrane"/>
    <property type="evidence" value="ECO:0007669"/>
    <property type="project" value="TreeGrafter"/>
</dbReference>
<reference evidence="9" key="1">
    <citation type="submission" date="2018-07" db="EMBL/GenBank/DDBJ databases">
        <authorList>
            <person name="Quirk P.G."/>
            <person name="Krulwich T.A."/>
        </authorList>
    </citation>
    <scope>NUCLEOTIDE SEQUENCE</scope>
    <source>
        <strain evidence="9">Anand</strain>
    </source>
</reference>
<dbReference type="GO" id="GO:0005460">
    <property type="term" value="F:UDP-glucose transmembrane transporter activity"/>
    <property type="evidence" value="ECO:0007669"/>
    <property type="project" value="TreeGrafter"/>
</dbReference>
<feature type="transmembrane region" description="Helical" evidence="8">
    <location>
        <begin position="251"/>
        <end position="275"/>
    </location>
</feature>
<feature type="transmembrane region" description="Helical" evidence="8">
    <location>
        <begin position="315"/>
        <end position="336"/>
    </location>
</feature>
<feature type="transmembrane region" description="Helical" evidence="8">
    <location>
        <begin position="164"/>
        <end position="182"/>
    </location>
</feature>
<evidence type="ECO:0000256" key="7">
    <source>
        <dbReference type="ARBA" id="ARBA00023136"/>
    </source>
</evidence>
<proteinExistence type="inferred from homology"/>
<evidence type="ECO:0000256" key="1">
    <source>
        <dbReference type="ARBA" id="ARBA00004477"/>
    </source>
</evidence>
<name>A0A3B0MP62_THEAN</name>
<dbReference type="AlphaFoldDB" id="A0A3B0MP62"/>
<keyword evidence="4 8" id="KW-0812">Transmembrane</keyword>
<keyword evidence="7 8" id="KW-0472">Membrane</keyword>
<accession>A0A3B0MP62</accession>
<dbReference type="EMBL" id="UIVT01000001">
    <property type="protein sequence ID" value="SVP89280.1"/>
    <property type="molecule type" value="Genomic_DNA"/>
</dbReference>
<evidence type="ECO:0000256" key="5">
    <source>
        <dbReference type="ARBA" id="ARBA00022824"/>
    </source>
</evidence>
<gene>
    <name evidence="9" type="ORF">TAT_000113300</name>
    <name evidence="10" type="ORF">TAV_000112700</name>
</gene>
<feature type="transmembrane region" description="Helical" evidence="8">
    <location>
        <begin position="287"/>
        <end position="309"/>
    </location>
</feature>
<sequence length="372" mass="42755">MTRVDLSRRLKVRSYLKCLFYVLGIYVCFLSFGYFLEKLLKFKYEENRVYSFPIFVVVITTFSNLLMSSALLLIHHNKTTVLSSRQSHRNLKHPVKFQGSSDESWKTSSTATSDSTDKLEVTSSLFSVLEKKHLIKLSISSSFCVLAQMTSTCALRHVGTPTQVVIKSSKMVPILIGGYLLFKKKYAWYDVSCVICVTLSLILFNYDHFVNYKSNKNSVFGIFMCFLSLVCDAFVGPIQDDVLSKVDVHPHVLMFITNFVSLPVSFLVCFLTEGLDPFYILFKHRYILRLVFFLAVSGSLGQLFVFLCIKTYGSLYTGIITTLRKAFTTLLSVYIFKHKMTQLQWFSLTLTFSSIFFQQFFKNKSKKSFKSK</sequence>
<feature type="transmembrane region" description="Helical" evidence="8">
    <location>
        <begin position="343"/>
        <end position="361"/>
    </location>
</feature>
<evidence type="ECO:0000313" key="9">
    <source>
        <dbReference type="EMBL" id="SVP89280.1"/>
    </source>
</evidence>
<dbReference type="GO" id="GO:0005459">
    <property type="term" value="F:UDP-galactose transmembrane transporter activity"/>
    <property type="evidence" value="ECO:0007669"/>
    <property type="project" value="TreeGrafter"/>
</dbReference>
<evidence type="ECO:0000256" key="8">
    <source>
        <dbReference type="SAM" id="Phobius"/>
    </source>
</evidence>
<dbReference type="InterPro" id="IPR037185">
    <property type="entry name" value="EmrE-like"/>
</dbReference>
<keyword evidence="3" id="KW-0813">Transport</keyword>
<feature type="transmembrane region" description="Helical" evidence="8">
    <location>
        <begin position="18"/>
        <end position="36"/>
    </location>
</feature>